<proteinExistence type="predicted"/>
<comment type="caution">
    <text evidence="1">The sequence shown here is derived from an EMBL/GenBank/DDBJ whole genome shotgun (WGS) entry which is preliminary data.</text>
</comment>
<evidence type="ECO:0000313" key="2">
    <source>
        <dbReference type="Proteomes" id="UP000637774"/>
    </source>
</evidence>
<protein>
    <submittedName>
        <fullName evidence="1">Uncharacterized protein</fullName>
    </submittedName>
</protein>
<evidence type="ECO:0000313" key="1">
    <source>
        <dbReference type="EMBL" id="GGH78409.1"/>
    </source>
</evidence>
<name>A0ABQ1ZVT3_9BACT</name>
<dbReference type="EMBL" id="BMGY01000001">
    <property type="protein sequence ID" value="GGH78409.1"/>
    <property type="molecule type" value="Genomic_DNA"/>
</dbReference>
<gene>
    <name evidence="1" type="ORF">GCM10011495_00570</name>
</gene>
<dbReference type="Proteomes" id="UP000637774">
    <property type="component" value="Unassembled WGS sequence"/>
</dbReference>
<reference evidence="2" key="1">
    <citation type="journal article" date="2019" name="Int. J. Syst. Evol. Microbiol.">
        <title>The Global Catalogue of Microorganisms (GCM) 10K type strain sequencing project: providing services to taxonomists for standard genome sequencing and annotation.</title>
        <authorList>
            <consortium name="The Broad Institute Genomics Platform"/>
            <consortium name="The Broad Institute Genome Sequencing Center for Infectious Disease"/>
            <person name="Wu L."/>
            <person name="Ma J."/>
        </authorList>
    </citation>
    <scope>NUCLEOTIDE SEQUENCE [LARGE SCALE GENOMIC DNA]</scope>
    <source>
        <strain evidence="2">CGMCC 1.14966</strain>
    </source>
</reference>
<keyword evidence="2" id="KW-1185">Reference proteome</keyword>
<accession>A0ABQ1ZVT3</accession>
<sequence>MASVLMRYCYLLALLQLVLGHGGRWVPLARLLACFVAFTIAG</sequence>
<organism evidence="1 2">
    <name type="scientific">Hymenobacter frigidus</name>
    <dbReference type="NCBI Taxonomy" id="1524095"/>
    <lineage>
        <taxon>Bacteria</taxon>
        <taxon>Pseudomonadati</taxon>
        <taxon>Bacteroidota</taxon>
        <taxon>Cytophagia</taxon>
        <taxon>Cytophagales</taxon>
        <taxon>Hymenobacteraceae</taxon>
        <taxon>Hymenobacter</taxon>
    </lineage>
</organism>